<reference evidence="1" key="1">
    <citation type="submission" date="2023-04" db="EMBL/GenBank/DDBJ databases">
        <title>Draft Genome sequencing of Naganishia species isolated from polar environments using Oxford Nanopore Technology.</title>
        <authorList>
            <person name="Leo P."/>
            <person name="Venkateswaran K."/>
        </authorList>
    </citation>
    <scope>NUCLEOTIDE SEQUENCE</scope>
    <source>
        <strain evidence="1">MNA-CCFEE 5425</strain>
    </source>
</reference>
<keyword evidence="2" id="KW-1185">Reference proteome</keyword>
<proteinExistence type="predicted"/>
<organism evidence="1 2">
    <name type="scientific">Naganishia vaughanmartiniae</name>
    <dbReference type="NCBI Taxonomy" id="1424756"/>
    <lineage>
        <taxon>Eukaryota</taxon>
        <taxon>Fungi</taxon>
        <taxon>Dikarya</taxon>
        <taxon>Basidiomycota</taxon>
        <taxon>Agaricomycotina</taxon>
        <taxon>Tremellomycetes</taxon>
        <taxon>Filobasidiales</taxon>
        <taxon>Filobasidiaceae</taxon>
        <taxon>Naganishia</taxon>
    </lineage>
</organism>
<accession>A0ACC2WXC5</accession>
<sequence>MPRTPSAQHKQMRKFARSADKRQSVHMLGSIQHLQRHFMKFGLAAEEGSDAMSTDIGSFPSLGSLCRTNNANTTGADGSVSIAEPPATVAKPPFPLETPKLDLGKLRREAFESLQALEQAWRIDNERERPKAPSSPREQSEDEEVEPSTRILDLLKTTVDAVRSVRAWSLAVPATSLICSSSSRQSDHIRTCTIPAKSRIPTISTPSRPAPAYTGGRSVSGTSVRLAARNGDGELLHGGGEEKDPLFDLRKAALDVLACLRGVEEKFRTTADSADNTFEDLPLEDLPHEQETRDGPTSGSPKRQQQQQQQSPVLEAPPSSKPPQVEPSTIPAKRIEDSEDLWFFSQRAGDATDAQWAEEGKKGWYERLKSGEGGWTYRDDVRVPAELQEEREVVRRYLWTVVETFFGSAEGSVEIPWRAMKGGEVARGPVISEAEAVGDPTSYRSTEGEVKALPKWSDSQLWEGRRIDRIRAFLQDYLPSNMLDSLPVSESQDERMKLLTRLSLYSLVVRDGFLLILAFNTVLRRSTTGSWGFVPDEDVYDTLDSGTAAPADSIIAEEGTLARKQKDWTFRKAGNLRCWGAVPLTFPLQAVDLQLVIPVISTVEKDRRPSTTARQPSSSPSRRVSNHVVADTADTRLEEGTGTGIPFDPIRIARREERWDGMLEAAVVAWVEKVSLELLPVVE</sequence>
<dbReference type="Proteomes" id="UP001243375">
    <property type="component" value="Unassembled WGS sequence"/>
</dbReference>
<evidence type="ECO:0000313" key="1">
    <source>
        <dbReference type="EMBL" id="KAJ9116302.1"/>
    </source>
</evidence>
<protein>
    <submittedName>
        <fullName evidence="1">Uncharacterized protein</fullName>
    </submittedName>
</protein>
<evidence type="ECO:0000313" key="2">
    <source>
        <dbReference type="Proteomes" id="UP001243375"/>
    </source>
</evidence>
<gene>
    <name evidence="1" type="ORF">QFC22_004742</name>
</gene>
<name>A0ACC2WXC5_9TREE</name>
<comment type="caution">
    <text evidence="1">The sequence shown here is derived from an EMBL/GenBank/DDBJ whole genome shotgun (WGS) entry which is preliminary data.</text>
</comment>
<dbReference type="EMBL" id="JASBWU010000014">
    <property type="protein sequence ID" value="KAJ9116302.1"/>
    <property type="molecule type" value="Genomic_DNA"/>
</dbReference>